<sequence length="70" mass="8096">MTAHMLRHTCSSRLWVRGLNVKSISKFLGHSSVNITMDTYTHASTEGIRADMNKIFLKKIKVVKLNKFRF</sequence>
<dbReference type="SUPFAM" id="SSF56349">
    <property type="entry name" value="DNA breaking-rejoining enzymes"/>
    <property type="match status" value="1"/>
</dbReference>
<dbReference type="EMBL" id="NFKM01000018">
    <property type="protein sequence ID" value="OUP58084.1"/>
    <property type="molecule type" value="Genomic_DNA"/>
</dbReference>
<feature type="domain" description="Tyr recombinase" evidence="2">
    <location>
        <begin position="1"/>
        <end position="53"/>
    </location>
</feature>
<evidence type="ECO:0000259" key="2">
    <source>
        <dbReference type="PROSITE" id="PS51898"/>
    </source>
</evidence>
<gene>
    <name evidence="3" type="ORF">B5F14_08485</name>
</gene>
<evidence type="ECO:0000313" key="3">
    <source>
        <dbReference type="EMBL" id="OUP58084.1"/>
    </source>
</evidence>
<dbReference type="GO" id="GO:0015074">
    <property type="term" value="P:DNA integration"/>
    <property type="evidence" value="ECO:0007669"/>
    <property type="project" value="InterPro"/>
</dbReference>
<dbReference type="RefSeq" id="WP_087158999.1">
    <property type="nucleotide sequence ID" value="NZ_NFKM01000018.1"/>
</dbReference>
<reference evidence="4" key="1">
    <citation type="submission" date="2017-04" db="EMBL/GenBank/DDBJ databases">
        <title>Function of individual gut microbiota members based on whole genome sequencing of pure cultures obtained from chicken caecum.</title>
        <authorList>
            <person name="Medvecky M."/>
            <person name="Cejkova D."/>
            <person name="Polansky O."/>
            <person name="Karasova D."/>
            <person name="Kubasova T."/>
            <person name="Cizek A."/>
            <person name="Rychlik I."/>
        </authorList>
    </citation>
    <scope>NUCLEOTIDE SEQUENCE [LARGE SCALE GENOMIC DNA]</scope>
    <source>
        <strain evidence="4">An178</strain>
    </source>
</reference>
<keyword evidence="4" id="KW-1185">Reference proteome</keyword>
<comment type="caution">
    <text evidence="3">The sequence shown here is derived from an EMBL/GenBank/DDBJ whole genome shotgun (WGS) entry which is preliminary data.</text>
</comment>
<evidence type="ECO:0000313" key="4">
    <source>
        <dbReference type="Proteomes" id="UP000195447"/>
    </source>
</evidence>
<dbReference type="InterPro" id="IPR011010">
    <property type="entry name" value="DNA_brk_join_enz"/>
</dbReference>
<dbReference type="AlphaFoldDB" id="A0A1Y4LN19"/>
<evidence type="ECO:0000256" key="1">
    <source>
        <dbReference type="ARBA" id="ARBA00023172"/>
    </source>
</evidence>
<dbReference type="PROSITE" id="PS51898">
    <property type="entry name" value="TYR_RECOMBINASE"/>
    <property type="match status" value="1"/>
</dbReference>
<keyword evidence="1" id="KW-0233">DNA recombination</keyword>
<dbReference type="Pfam" id="PF00589">
    <property type="entry name" value="Phage_integrase"/>
    <property type="match status" value="1"/>
</dbReference>
<dbReference type="Proteomes" id="UP000195447">
    <property type="component" value="Unassembled WGS sequence"/>
</dbReference>
<organism evidence="3 4">
    <name type="scientific">Faecalitalea cylindroides</name>
    <dbReference type="NCBI Taxonomy" id="39483"/>
    <lineage>
        <taxon>Bacteria</taxon>
        <taxon>Bacillati</taxon>
        <taxon>Bacillota</taxon>
        <taxon>Erysipelotrichia</taxon>
        <taxon>Erysipelotrichales</taxon>
        <taxon>Erysipelotrichaceae</taxon>
        <taxon>Faecalitalea</taxon>
    </lineage>
</organism>
<dbReference type="GO" id="GO:0006310">
    <property type="term" value="P:DNA recombination"/>
    <property type="evidence" value="ECO:0007669"/>
    <property type="project" value="UniProtKB-KW"/>
</dbReference>
<dbReference type="Gene3D" id="1.10.443.10">
    <property type="entry name" value="Intergrase catalytic core"/>
    <property type="match status" value="1"/>
</dbReference>
<accession>A0A1Y4LN19</accession>
<name>A0A1Y4LN19_9FIRM</name>
<dbReference type="GO" id="GO:0003677">
    <property type="term" value="F:DNA binding"/>
    <property type="evidence" value="ECO:0007669"/>
    <property type="project" value="InterPro"/>
</dbReference>
<dbReference type="InterPro" id="IPR013762">
    <property type="entry name" value="Integrase-like_cat_sf"/>
</dbReference>
<protein>
    <recommendedName>
        <fullName evidence="2">Tyr recombinase domain-containing protein</fullName>
    </recommendedName>
</protein>
<dbReference type="InterPro" id="IPR002104">
    <property type="entry name" value="Integrase_catalytic"/>
</dbReference>
<proteinExistence type="predicted"/>